<gene>
    <name evidence="1" type="ORF">Amon02_000672700</name>
</gene>
<organism evidence="1 2">
    <name type="scientific">Ambrosiozyma monospora</name>
    <name type="common">Yeast</name>
    <name type="synonym">Endomycopsis monosporus</name>
    <dbReference type="NCBI Taxonomy" id="43982"/>
    <lineage>
        <taxon>Eukaryota</taxon>
        <taxon>Fungi</taxon>
        <taxon>Dikarya</taxon>
        <taxon>Ascomycota</taxon>
        <taxon>Saccharomycotina</taxon>
        <taxon>Pichiomycetes</taxon>
        <taxon>Pichiales</taxon>
        <taxon>Pichiaceae</taxon>
        <taxon>Ambrosiozyma</taxon>
    </lineage>
</organism>
<comment type="caution">
    <text evidence="1">The sequence shown here is derived from an EMBL/GenBank/DDBJ whole genome shotgun (WGS) entry which is preliminary data.</text>
</comment>
<evidence type="ECO:0000313" key="1">
    <source>
        <dbReference type="EMBL" id="GME84279.1"/>
    </source>
</evidence>
<dbReference type="EMBL" id="BSXS01005377">
    <property type="protein sequence ID" value="GME84279.1"/>
    <property type="molecule type" value="Genomic_DNA"/>
</dbReference>
<dbReference type="Proteomes" id="UP001165064">
    <property type="component" value="Unassembled WGS sequence"/>
</dbReference>
<name>A0ACB5TAB1_AMBMO</name>
<proteinExistence type="predicted"/>
<sequence>MAPVSPKFMSQWTYRRFEQAKDATELLTVFQYTASIFLSKGSGEYGLTRLLAPGALAKLPLIKRVPDKIKVPTCYMVILIG</sequence>
<evidence type="ECO:0000313" key="2">
    <source>
        <dbReference type="Proteomes" id="UP001165064"/>
    </source>
</evidence>
<keyword evidence="2" id="KW-1185">Reference proteome</keyword>
<reference evidence="1" key="1">
    <citation type="submission" date="2023-04" db="EMBL/GenBank/DDBJ databases">
        <title>Ambrosiozyma monospora NBRC 10751.</title>
        <authorList>
            <person name="Ichikawa N."/>
            <person name="Sato H."/>
            <person name="Tonouchi N."/>
        </authorList>
    </citation>
    <scope>NUCLEOTIDE SEQUENCE</scope>
    <source>
        <strain evidence="1">NBRC 10751</strain>
    </source>
</reference>
<protein>
    <submittedName>
        <fullName evidence="1">Unnamed protein product</fullName>
    </submittedName>
</protein>
<accession>A0ACB5TAB1</accession>